<feature type="region of interest" description="Disordered" evidence="1">
    <location>
        <begin position="96"/>
        <end position="124"/>
    </location>
</feature>
<dbReference type="Proteomes" id="UP000077202">
    <property type="component" value="Unassembled WGS sequence"/>
</dbReference>
<feature type="compositionally biased region" description="Basic and acidic residues" evidence="1">
    <location>
        <begin position="196"/>
        <end position="213"/>
    </location>
</feature>
<feature type="region of interest" description="Disordered" evidence="1">
    <location>
        <begin position="177"/>
        <end position="232"/>
    </location>
</feature>
<dbReference type="EMBL" id="LVLJ01002167">
    <property type="protein sequence ID" value="OAE26498.1"/>
    <property type="molecule type" value="Genomic_DNA"/>
</dbReference>
<evidence type="ECO:0000256" key="1">
    <source>
        <dbReference type="SAM" id="MobiDB-lite"/>
    </source>
</evidence>
<protein>
    <submittedName>
        <fullName evidence="2">Uncharacterized protein</fullName>
    </submittedName>
</protein>
<organism evidence="2 3">
    <name type="scientific">Marchantia polymorpha subsp. ruderalis</name>
    <dbReference type="NCBI Taxonomy" id="1480154"/>
    <lineage>
        <taxon>Eukaryota</taxon>
        <taxon>Viridiplantae</taxon>
        <taxon>Streptophyta</taxon>
        <taxon>Embryophyta</taxon>
        <taxon>Marchantiophyta</taxon>
        <taxon>Marchantiopsida</taxon>
        <taxon>Marchantiidae</taxon>
        <taxon>Marchantiales</taxon>
        <taxon>Marchantiaceae</taxon>
        <taxon>Marchantia</taxon>
    </lineage>
</organism>
<evidence type="ECO:0000313" key="2">
    <source>
        <dbReference type="EMBL" id="OAE26498.1"/>
    </source>
</evidence>
<accession>A0A176W099</accession>
<proteinExistence type="predicted"/>
<dbReference type="AlphaFoldDB" id="A0A176W099"/>
<keyword evidence="3" id="KW-1185">Reference proteome</keyword>
<evidence type="ECO:0000313" key="3">
    <source>
        <dbReference type="Proteomes" id="UP000077202"/>
    </source>
</evidence>
<reference evidence="2" key="1">
    <citation type="submission" date="2016-03" db="EMBL/GenBank/DDBJ databases">
        <title>Mechanisms controlling the formation of the plant cell surface in tip-growing cells are functionally conserved among land plants.</title>
        <authorList>
            <person name="Honkanen S."/>
            <person name="Jones V.A."/>
            <person name="Morieri G."/>
            <person name="Champion C."/>
            <person name="Hetherington A.J."/>
            <person name="Kelly S."/>
            <person name="Saint-Marcoux D."/>
            <person name="Proust H."/>
            <person name="Prescott H."/>
            <person name="Dolan L."/>
        </authorList>
    </citation>
    <scope>NUCLEOTIDE SEQUENCE [LARGE SCALE GENOMIC DNA]</scope>
    <source>
        <tissue evidence="2">Whole gametophyte</tissue>
    </source>
</reference>
<comment type="caution">
    <text evidence="2">The sequence shown here is derived from an EMBL/GenBank/DDBJ whole genome shotgun (WGS) entry which is preliminary data.</text>
</comment>
<feature type="region of interest" description="Disordered" evidence="1">
    <location>
        <begin position="1"/>
        <end position="50"/>
    </location>
</feature>
<name>A0A176W099_MARPO</name>
<sequence>MDPDAAEVGRGGPAGGIPRLTNGAYRQGTRSLAGQRSRHGKRNEAAERPRKHLLGFFRFQQARARRVASNSALLSDPQTGQAHGVRFPASRGLLHARLPPQLPGDSSDPPNSRCRASADASGHMKRISAVKGMRPRLEISSAGQHLRHALTRKKQYAAAVWPRHAAKERDIETDNFTDAVKGQPEPPSPAGGVLKRFPERRCKIARLLKEESRVGSPSKIQETGAEDRSLQT</sequence>
<gene>
    <name evidence="2" type="ORF">AXG93_815s1610</name>
</gene>